<feature type="transmembrane region" description="Helical" evidence="7">
    <location>
        <begin position="6"/>
        <end position="29"/>
    </location>
</feature>
<keyword evidence="3" id="KW-1003">Cell membrane</keyword>
<protein>
    <submittedName>
        <fullName evidence="8">Chromate transporter</fullName>
    </submittedName>
</protein>
<dbReference type="NCBIfam" id="TIGR00937">
    <property type="entry name" value="2A51"/>
    <property type="match status" value="1"/>
</dbReference>
<feature type="transmembrane region" description="Helical" evidence="7">
    <location>
        <begin position="74"/>
        <end position="98"/>
    </location>
</feature>
<evidence type="ECO:0000256" key="2">
    <source>
        <dbReference type="ARBA" id="ARBA00005262"/>
    </source>
</evidence>
<dbReference type="Pfam" id="PF02417">
    <property type="entry name" value="Chromate_transp"/>
    <property type="match status" value="2"/>
</dbReference>
<dbReference type="InterPro" id="IPR014047">
    <property type="entry name" value="Chr_Tranpt_l_chain"/>
</dbReference>
<feature type="transmembrane region" description="Helical" evidence="7">
    <location>
        <begin position="110"/>
        <end position="130"/>
    </location>
</feature>
<feature type="transmembrane region" description="Helical" evidence="7">
    <location>
        <begin position="295"/>
        <end position="316"/>
    </location>
</feature>
<dbReference type="AlphaFoldDB" id="A0A2N5CBS9"/>
<feature type="transmembrane region" description="Helical" evidence="7">
    <location>
        <begin position="225"/>
        <end position="248"/>
    </location>
</feature>
<dbReference type="PANTHER" id="PTHR33567:SF3">
    <property type="entry name" value="CHROMATE ION TRANSPORTER (EUROFUNG)"/>
    <property type="match status" value="1"/>
</dbReference>
<dbReference type="InterPro" id="IPR003370">
    <property type="entry name" value="Chromate_transpt"/>
</dbReference>
<keyword evidence="6 7" id="KW-0472">Membrane</keyword>
<dbReference type="PIRSF" id="PIRSF004810">
    <property type="entry name" value="ChrA"/>
    <property type="match status" value="1"/>
</dbReference>
<evidence type="ECO:0000256" key="6">
    <source>
        <dbReference type="ARBA" id="ARBA00023136"/>
    </source>
</evidence>
<gene>
    <name evidence="8" type="ORF">CYJ10_14865</name>
</gene>
<feature type="transmembrane region" description="Helical" evidence="7">
    <location>
        <begin position="189"/>
        <end position="213"/>
    </location>
</feature>
<evidence type="ECO:0000313" key="8">
    <source>
        <dbReference type="EMBL" id="PLP99683.1"/>
    </source>
</evidence>
<keyword evidence="4 7" id="KW-0812">Transmembrane</keyword>
<sequence>MSAAWEVFVVFLRLGLTSFGGPMAHLAYFRDAFVAQRRWLSEHAYADIVALCQFLPGPASSQVGMVVGLSRAGYLGALAAWIGFTLPSAVALILFALGLSRYGNLMPAEALHGLKVAAVAVVVQAVWGMARSLCPDAPRITLMALAAVAVSLVPSPACQLGVMVVAGLVGARRFRSGDAVPHEPLSVPVGHGVALLCLVAFAVLLVGLPFAARASGDHAVALFDAFYRAGALVFGGGHVVLPLLQAAVVPPGWVDNDTFLAGYGAAQAVPGPLFTFAAFLGAAGTLAPNGWAGGALCVVAIFAPSFLLVFGALPFWERLRRHGATRAALAGVNAAVVGLLLAALYHPVWTSAVLAPADFAQALLALVALAVWRVPPWAVVLACALAGWGLQAAGIA</sequence>
<keyword evidence="5 7" id="KW-1133">Transmembrane helix</keyword>
<dbReference type="GO" id="GO:0015109">
    <property type="term" value="F:chromate transmembrane transporter activity"/>
    <property type="evidence" value="ECO:0007669"/>
    <property type="project" value="InterPro"/>
</dbReference>
<organism evidence="8 9">
    <name type="scientific">Cupriavidus pauculus</name>
    <dbReference type="NCBI Taxonomy" id="82633"/>
    <lineage>
        <taxon>Bacteria</taxon>
        <taxon>Pseudomonadati</taxon>
        <taxon>Pseudomonadota</taxon>
        <taxon>Betaproteobacteria</taxon>
        <taxon>Burkholderiales</taxon>
        <taxon>Burkholderiaceae</taxon>
        <taxon>Cupriavidus</taxon>
    </lineage>
</organism>
<dbReference type="RefSeq" id="WP_101682263.1">
    <property type="nucleotide sequence ID" value="NZ_PJRP01000006.1"/>
</dbReference>
<proteinExistence type="inferred from homology"/>
<feature type="transmembrane region" description="Helical" evidence="7">
    <location>
        <begin position="328"/>
        <end position="345"/>
    </location>
</feature>
<dbReference type="OrthoDB" id="8969999at2"/>
<dbReference type="STRING" id="82633.GCA_000974605_01309"/>
<evidence type="ECO:0000256" key="5">
    <source>
        <dbReference type="ARBA" id="ARBA00022989"/>
    </source>
</evidence>
<evidence type="ECO:0000256" key="1">
    <source>
        <dbReference type="ARBA" id="ARBA00004651"/>
    </source>
</evidence>
<comment type="caution">
    <text evidence="8">The sequence shown here is derived from an EMBL/GenBank/DDBJ whole genome shotgun (WGS) entry which is preliminary data.</text>
</comment>
<accession>A0A2N5CBS9</accession>
<comment type="similarity">
    <text evidence="2">Belongs to the chromate ion transporter (CHR) (TC 2.A.51) family.</text>
</comment>
<evidence type="ECO:0000256" key="7">
    <source>
        <dbReference type="SAM" id="Phobius"/>
    </source>
</evidence>
<name>A0A2N5CBS9_9BURK</name>
<evidence type="ECO:0000256" key="4">
    <source>
        <dbReference type="ARBA" id="ARBA00022692"/>
    </source>
</evidence>
<evidence type="ECO:0000313" key="9">
    <source>
        <dbReference type="Proteomes" id="UP000234341"/>
    </source>
</evidence>
<feature type="transmembrane region" description="Helical" evidence="7">
    <location>
        <begin position="352"/>
        <end position="371"/>
    </location>
</feature>
<comment type="subcellular location">
    <subcellularLocation>
        <location evidence="1">Cell membrane</location>
        <topology evidence="1">Multi-pass membrane protein</topology>
    </subcellularLocation>
</comment>
<reference evidence="8 9" key="1">
    <citation type="submission" date="2017-12" db="EMBL/GenBank/DDBJ databases">
        <title>Genome sequence of the active heterotrophic nitrifier-denitrifier, Cupriavidus pauculus UM1.</title>
        <authorList>
            <person name="Putonti C."/>
            <person name="Castignetti D."/>
        </authorList>
    </citation>
    <scope>NUCLEOTIDE SEQUENCE [LARGE SCALE GENOMIC DNA]</scope>
    <source>
        <strain evidence="8 9">UM1</strain>
    </source>
</reference>
<dbReference type="Proteomes" id="UP000234341">
    <property type="component" value="Unassembled WGS sequence"/>
</dbReference>
<dbReference type="PANTHER" id="PTHR33567">
    <property type="entry name" value="CHROMATE ION TRANSPORTER (EUROFUNG)"/>
    <property type="match status" value="1"/>
</dbReference>
<dbReference type="GO" id="GO:0005886">
    <property type="term" value="C:plasma membrane"/>
    <property type="evidence" value="ECO:0007669"/>
    <property type="project" value="UniProtKB-SubCell"/>
</dbReference>
<feature type="transmembrane region" description="Helical" evidence="7">
    <location>
        <begin position="142"/>
        <end position="169"/>
    </location>
</feature>
<dbReference type="EMBL" id="PJRP01000006">
    <property type="protein sequence ID" value="PLP99683.1"/>
    <property type="molecule type" value="Genomic_DNA"/>
</dbReference>
<feature type="transmembrane region" description="Helical" evidence="7">
    <location>
        <begin position="260"/>
        <end position="283"/>
    </location>
</feature>
<evidence type="ECO:0000256" key="3">
    <source>
        <dbReference type="ARBA" id="ARBA00022475"/>
    </source>
</evidence>